<dbReference type="AlphaFoldDB" id="A0A061SJX0"/>
<dbReference type="EMBL" id="GBEZ01013891">
    <property type="protein sequence ID" value="JAC72137.1"/>
    <property type="molecule type" value="Transcribed_RNA"/>
</dbReference>
<gene>
    <name evidence="1" type="ORF">TSPGSL018_402</name>
    <name evidence="2" type="ORF">TSPGSL018_649</name>
</gene>
<evidence type="ECO:0000313" key="1">
    <source>
        <dbReference type="EMBL" id="JAC72137.1"/>
    </source>
</evidence>
<sequence>MHGRVGQVVEPTAQEQGEVRVCLLGAQLKEFRNNTFRKVAPEPSVPTPLASSQLLVFTSSQLPDSVLIVKANRYC</sequence>
<reference evidence="2" key="1">
    <citation type="submission" date="2014-05" db="EMBL/GenBank/DDBJ databases">
        <title>The transcriptome of the halophilic microalga Tetraselmis sp. GSL018 isolated from the Great Salt Lake, Utah.</title>
        <authorList>
            <person name="Jinkerson R.E."/>
            <person name="D'Adamo S."/>
            <person name="Posewitz M.C."/>
        </authorList>
    </citation>
    <scope>NUCLEOTIDE SEQUENCE</scope>
    <source>
        <strain evidence="2">GSL018</strain>
    </source>
</reference>
<accession>A0A061SJX0</accession>
<evidence type="ECO:0000313" key="2">
    <source>
        <dbReference type="EMBL" id="JAC84578.1"/>
    </source>
</evidence>
<protein>
    <submittedName>
        <fullName evidence="2">Uncharacterized protein</fullName>
    </submittedName>
</protein>
<proteinExistence type="predicted"/>
<name>A0A061SJX0_9CHLO</name>
<dbReference type="EMBL" id="GBEZ01000300">
    <property type="protein sequence ID" value="JAC84578.1"/>
    <property type="molecule type" value="Transcribed_RNA"/>
</dbReference>
<organism evidence="2">
    <name type="scientific">Tetraselmis sp. GSL018</name>
    <dbReference type="NCBI Taxonomy" id="582737"/>
    <lineage>
        <taxon>Eukaryota</taxon>
        <taxon>Viridiplantae</taxon>
        <taxon>Chlorophyta</taxon>
        <taxon>core chlorophytes</taxon>
        <taxon>Chlorodendrophyceae</taxon>
        <taxon>Chlorodendrales</taxon>
        <taxon>Chlorodendraceae</taxon>
        <taxon>Tetraselmis</taxon>
    </lineage>
</organism>